<feature type="non-terminal residue" evidence="1">
    <location>
        <position position="1"/>
    </location>
</feature>
<feature type="non-terminal residue" evidence="1">
    <location>
        <position position="62"/>
    </location>
</feature>
<dbReference type="AlphaFoldDB" id="A0AAV5U912"/>
<dbReference type="EMBL" id="BTSX01000006">
    <property type="protein sequence ID" value="GMT03153.1"/>
    <property type="molecule type" value="Genomic_DNA"/>
</dbReference>
<organism evidence="1 2">
    <name type="scientific">Pristionchus entomophagus</name>
    <dbReference type="NCBI Taxonomy" id="358040"/>
    <lineage>
        <taxon>Eukaryota</taxon>
        <taxon>Metazoa</taxon>
        <taxon>Ecdysozoa</taxon>
        <taxon>Nematoda</taxon>
        <taxon>Chromadorea</taxon>
        <taxon>Rhabditida</taxon>
        <taxon>Rhabditina</taxon>
        <taxon>Diplogasteromorpha</taxon>
        <taxon>Diplogasteroidea</taxon>
        <taxon>Neodiplogasteridae</taxon>
        <taxon>Pristionchus</taxon>
    </lineage>
</organism>
<sequence length="62" mass="7292">FNDIYVAMNLKYDGNNHGVFTMREMPFEDTHEYFKNGSKTVNFRSNDLEVRYLPTALQPSEV</sequence>
<name>A0AAV5U912_9BILA</name>
<accession>A0AAV5U912</accession>
<evidence type="ECO:0000313" key="1">
    <source>
        <dbReference type="EMBL" id="GMT03153.1"/>
    </source>
</evidence>
<keyword evidence="2" id="KW-1185">Reference proteome</keyword>
<proteinExistence type="predicted"/>
<comment type="caution">
    <text evidence="1">The sequence shown here is derived from an EMBL/GenBank/DDBJ whole genome shotgun (WGS) entry which is preliminary data.</text>
</comment>
<evidence type="ECO:0000313" key="2">
    <source>
        <dbReference type="Proteomes" id="UP001432027"/>
    </source>
</evidence>
<reference evidence="1" key="1">
    <citation type="submission" date="2023-10" db="EMBL/GenBank/DDBJ databases">
        <title>Genome assembly of Pristionchus species.</title>
        <authorList>
            <person name="Yoshida K."/>
            <person name="Sommer R.J."/>
        </authorList>
    </citation>
    <scope>NUCLEOTIDE SEQUENCE</scope>
    <source>
        <strain evidence="1">RS0144</strain>
    </source>
</reference>
<dbReference type="Proteomes" id="UP001432027">
    <property type="component" value="Unassembled WGS sequence"/>
</dbReference>
<gene>
    <name evidence="1" type="ORF">PENTCL1PPCAC_25327</name>
</gene>
<protein>
    <submittedName>
        <fullName evidence="1">Uncharacterized protein</fullName>
    </submittedName>
</protein>